<feature type="transmembrane region" description="Helical" evidence="19">
    <location>
        <begin position="173"/>
        <end position="195"/>
    </location>
</feature>
<dbReference type="GO" id="GO:0006730">
    <property type="term" value="P:one-carbon metabolic process"/>
    <property type="evidence" value="ECO:0007669"/>
    <property type="project" value="UniProtKB-UniRule"/>
</dbReference>
<keyword evidence="13 19" id="KW-1133">Transmembrane helix</keyword>
<dbReference type="EMBL" id="CP000477">
    <property type="protein sequence ID" value="ABK15158.1"/>
    <property type="molecule type" value="Genomic_DNA"/>
</dbReference>
<feature type="transmembrane region" description="Helical" evidence="19">
    <location>
        <begin position="77"/>
        <end position="96"/>
    </location>
</feature>
<evidence type="ECO:0000256" key="5">
    <source>
        <dbReference type="ARBA" id="ARBA00011616"/>
    </source>
</evidence>
<evidence type="ECO:0000313" key="21">
    <source>
        <dbReference type="Proteomes" id="UP000000674"/>
    </source>
</evidence>
<dbReference type="RefSeq" id="WP_011696550.1">
    <property type="nucleotide sequence ID" value="NC_008553.1"/>
</dbReference>
<evidence type="ECO:0000256" key="18">
    <source>
        <dbReference type="ARBA" id="ARBA00044970"/>
    </source>
</evidence>
<evidence type="ECO:0000256" key="9">
    <source>
        <dbReference type="ARBA" id="ARBA00022603"/>
    </source>
</evidence>
<dbReference type="GO" id="GO:0032259">
    <property type="term" value="P:methylation"/>
    <property type="evidence" value="ECO:0007669"/>
    <property type="project" value="UniProtKB-KW"/>
</dbReference>
<keyword evidence="10 19" id="KW-0808">Transferase</keyword>
<dbReference type="EC" id="7.2.1.4" evidence="18 19"/>
<comment type="pathway">
    <text evidence="3 19">One-carbon metabolism; methanogenesis from CO(2); methyl-coenzyme M from 5,10-methylene-5,6,7,8-tetrahydromethanopterin: step 2/2.</text>
</comment>
<dbReference type="Proteomes" id="UP000000674">
    <property type="component" value="Chromosome"/>
</dbReference>
<evidence type="ECO:0000256" key="10">
    <source>
        <dbReference type="ARBA" id="ARBA00022679"/>
    </source>
</evidence>
<keyword evidence="15 19" id="KW-0472">Membrane</keyword>
<dbReference type="KEGG" id="mtp:Mthe_1383"/>
<feature type="transmembrane region" description="Helical" evidence="19">
    <location>
        <begin position="230"/>
        <end position="249"/>
    </location>
</feature>
<keyword evidence="9 19" id="KW-0489">Methyltransferase</keyword>
<sequence length="275" mass="27746">MTVAGGAPTAPAAIPAEKLRIYGLGGALVGIYLAAVLNSVLDTDIFSVLAAVGAVAAAVTGANAVRRVCGYGIGTGVPSIGMLALGMGIVGASFGFSTAQQLGVSMAGVIIALVYAMVFGYIVGTIANKVLGFGIPIMEEGLTDLSGAGAMAIIGWSYAISGSLAYVDLVDKVFNTGYLAIVFICGGLAILHPFNANLGPDEKQDRTLVNGLMVGSLAVVAVGLCSLATLSAAAALITIIIGAAAWYYFYVWYYRLVKRDAAAVVGTGLLPPSAL</sequence>
<dbReference type="OrthoDB" id="60591at2157"/>
<dbReference type="HOGENOM" id="CLU_092286_0_0_2"/>
<evidence type="ECO:0000256" key="17">
    <source>
        <dbReference type="ARBA" id="ARBA00044880"/>
    </source>
</evidence>
<evidence type="ECO:0000256" key="3">
    <source>
        <dbReference type="ARBA" id="ARBA00004839"/>
    </source>
</evidence>
<organism evidence="20 21">
    <name type="scientific">Methanothrix thermoacetophila (strain DSM 6194 / JCM 14653 / NBRC 101360 / PT)</name>
    <name type="common">Methanosaeta thermophila</name>
    <dbReference type="NCBI Taxonomy" id="349307"/>
    <lineage>
        <taxon>Archaea</taxon>
        <taxon>Methanobacteriati</taxon>
        <taxon>Methanobacteriota</taxon>
        <taxon>Stenosarchaea group</taxon>
        <taxon>Methanomicrobia</taxon>
        <taxon>Methanotrichales</taxon>
        <taxon>Methanotrichaceae</taxon>
        <taxon>Methanothrix</taxon>
    </lineage>
</organism>
<evidence type="ECO:0000256" key="2">
    <source>
        <dbReference type="ARBA" id="ARBA00004651"/>
    </source>
</evidence>
<keyword evidence="12 19" id="KW-1278">Translocase</keyword>
<dbReference type="GO" id="GO:0030269">
    <property type="term" value="F:tetrahydromethanopterin S-methyltransferase activity"/>
    <property type="evidence" value="ECO:0007669"/>
    <property type="project" value="UniProtKB-UniRule"/>
</dbReference>
<keyword evidence="21" id="KW-1185">Reference proteome</keyword>
<keyword evidence="11 19" id="KW-0812">Transmembrane</keyword>
<feature type="transmembrane region" description="Helical" evidence="19">
    <location>
        <begin position="45"/>
        <end position="65"/>
    </location>
</feature>
<evidence type="ECO:0000256" key="16">
    <source>
        <dbReference type="ARBA" id="ARBA00029817"/>
    </source>
</evidence>
<comment type="similarity">
    <text evidence="4 19">Belongs to the MtrC family.</text>
</comment>
<dbReference type="UniPathway" id="UPA00640">
    <property type="reaction ID" value="UER00698"/>
</dbReference>
<evidence type="ECO:0000256" key="14">
    <source>
        <dbReference type="ARBA" id="ARBA00022994"/>
    </source>
</evidence>
<dbReference type="AlphaFoldDB" id="A0B8Y4"/>
<feature type="transmembrane region" description="Helical" evidence="19">
    <location>
        <begin position="21"/>
        <end position="39"/>
    </location>
</feature>
<evidence type="ECO:0000256" key="13">
    <source>
        <dbReference type="ARBA" id="ARBA00022989"/>
    </source>
</evidence>
<evidence type="ECO:0000256" key="15">
    <source>
        <dbReference type="ARBA" id="ARBA00023136"/>
    </source>
</evidence>
<dbReference type="InterPro" id="IPR005865">
    <property type="entry name" value="THM_MeTrfase_su_C"/>
</dbReference>
<dbReference type="Pfam" id="PF04211">
    <property type="entry name" value="MtrC"/>
    <property type="match status" value="1"/>
</dbReference>
<evidence type="ECO:0000256" key="1">
    <source>
        <dbReference type="ARBA" id="ARBA00002533"/>
    </source>
</evidence>
<dbReference type="GO" id="GO:0019386">
    <property type="term" value="P:methanogenesis, from carbon dioxide"/>
    <property type="evidence" value="ECO:0007669"/>
    <property type="project" value="UniProtKB-UniRule"/>
</dbReference>
<feature type="transmembrane region" description="Helical" evidence="19">
    <location>
        <begin position="207"/>
        <end position="224"/>
    </location>
</feature>
<dbReference type="GeneID" id="4462049"/>
<dbReference type="HAMAP" id="MF_01096">
    <property type="entry name" value="MtrC"/>
    <property type="match status" value="1"/>
</dbReference>
<evidence type="ECO:0000256" key="11">
    <source>
        <dbReference type="ARBA" id="ARBA00022692"/>
    </source>
</evidence>
<accession>A0B8Y4</accession>
<dbReference type="STRING" id="349307.Mthe_1383"/>
<comment type="subunit">
    <text evidence="5 19">The complex is composed of 8 subunits; MtrA, MtrB, MtrC, MtrD, MtrE, MtrF, MtrG and MtrH.</text>
</comment>
<evidence type="ECO:0000256" key="6">
    <source>
        <dbReference type="ARBA" id="ARBA00015131"/>
    </source>
</evidence>
<keyword evidence="8 19" id="KW-0554">One-carbon metabolism</keyword>
<feature type="transmembrane region" description="Helical" evidence="19">
    <location>
        <begin position="145"/>
        <end position="167"/>
    </location>
</feature>
<evidence type="ECO:0000256" key="8">
    <source>
        <dbReference type="ARBA" id="ARBA00022563"/>
    </source>
</evidence>
<evidence type="ECO:0000256" key="7">
    <source>
        <dbReference type="ARBA" id="ARBA00022475"/>
    </source>
</evidence>
<reference evidence="20 21" key="1">
    <citation type="submission" date="2006-10" db="EMBL/GenBank/DDBJ databases">
        <title>Complete sequence of Methanosaeta thermophila PT.</title>
        <authorList>
            <consortium name="US DOE Joint Genome Institute"/>
            <person name="Copeland A."/>
            <person name="Lucas S."/>
            <person name="Lapidus A."/>
            <person name="Barry K."/>
            <person name="Detter J.C."/>
            <person name="Glavina del Rio T."/>
            <person name="Hammon N."/>
            <person name="Israni S."/>
            <person name="Pitluck S."/>
            <person name="Chain P."/>
            <person name="Malfatti S."/>
            <person name="Shin M."/>
            <person name="Vergez L."/>
            <person name="Schmutz J."/>
            <person name="Larimer F."/>
            <person name="Land M."/>
            <person name="Hauser L."/>
            <person name="Kyrpides N."/>
            <person name="Kim E."/>
            <person name="Smith K.S."/>
            <person name="Ingram-Smith C."/>
            <person name="Richardson P."/>
        </authorList>
    </citation>
    <scope>NUCLEOTIDE SEQUENCE [LARGE SCALE GENOMIC DNA]</scope>
    <source>
        <strain evidence="21">DSM 6194 / JCM 14653 / NBRC 101360 / PT</strain>
    </source>
</reference>
<proteinExistence type="inferred from homology"/>
<dbReference type="GO" id="GO:0005886">
    <property type="term" value="C:plasma membrane"/>
    <property type="evidence" value="ECO:0007669"/>
    <property type="project" value="UniProtKB-SubCell"/>
</dbReference>
<keyword evidence="14 19" id="KW-0484">Methanogenesis</keyword>
<dbReference type="PIRSF" id="PIRSF006530">
    <property type="entry name" value="MtrC"/>
    <property type="match status" value="1"/>
</dbReference>
<gene>
    <name evidence="19" type="primary">mtrC</name>
    <name evidence="20" type="ordered locus">Mthe_1383</name>
</gene>
<evidence type="ECO:0000313" key="20">
    <source>
        <dbReference type="EMBL" id="ABK15158.1"/>
    </source>
</evidence>
<keyword evidence="7 19" id="KW-1003">Cell membrane</keyword>
<comment type="subcellular location">
    <subcellularLocation>
        <location evidence="2 19">Cell membrane</location>
        <topology evidence="2 19">Multi-pass membrane protein</topology>
    </subcellularLocation>
</comment>
<evidence type="ECO:0000256" key="19">
    <source>
        <dbReference type="HAMAP-Rule" id="MF_01096"/>
    </source>
</evidence>
<dbReference type="NCBIfam" id="TIGR01148">
    <property type="entry name" value="mtrC"/>
    <property type="match status" value="1"/>
</dbReference>
<protein>
    <recommendedName>
        <fullName evidence="6 19">Tetrahydromethanopterin S-methyltransferase subunit C</fullName>
        <ecNumber evidence="18 19">7.2.1.4</ecNumber>
    </recommendedName>
    <alternativeName>
        <fullName evidence="16 19">N5-methyltetrahydromethanopterin--coenzyme M methyltransferase subunit C</fullName>
    </alternativeName>
</protein>
<evidence type="ECO:0000256" key="12">
    <source>
        <dbReference type="ARBA" id="ARBA00022967"/>
    </source>
</evidence>
<comment type="catalytic activity">
    <reaction evidence="17 19">
        <text>5-methyl-5,6,7,8-tetrahydromethanopterin + coenzyme M + 2 Na(+)(in) = 5,6,7,8-tetrahydromethanopterin + methyl-coenzyme M + 2 Na(+)(out)</text>
        <dbReference type="Rhea" id="RHEA:53492"/>
        <dbReference type="ChEBI" id="CHEBI:29101"/>
        <dbReference type="ChEBI" id="CHEBI:58103"/>
        <dbReference type="ChEBI" id="CHEBI:58116"/>
        <dbReference type="ChEBI" id="CHEBI:58286"/>
        <dbReference type="ChEBI" id="CHEBI:58319"/>
        <dbReference type="EC" id="7.2.1.4"/>
    </reaction>
</comment>
<feature type="transmembrane region" description="Helical" evidence="19">
    <location>
        <begin position="102"/>
        <end position="124"/>
    </location>
</feature>
<name>A0B8Y4_METTP</name>
<comment type="function">
    <text evidence="1 19">Part of a complex that catalyzes the formation of methyl-coenzyme M and tetrahydromethanopterin from coenzyme M and methyl-tetrahydromethanopterin. This is an energy-conserving, sodium-ion translocating step.</text>
</comment>
<evidence type="ECO:0000256" key="4">
    <source>
        <dbReference type="ARBA" id="ARBA00007607"/>
    </source>
</evidence>